<protein>
    <submittedName>
        <fullName evidence="1">Uncharacterized protein</fullName>
    </submittedName>
</protein>
<proteinExistence type="predicted"/>
<dbReference type="EMBL" id="BK014884">
    <property type="protein sequence ID" value="DAD80489.1"/>
    <property type="molecule type" value="Genomic_DNA"/>
</dbReference>
<organism evidence="1">
    <name type="scientific">Siphoviridae sp. ctYh54</name>
    <dbReference type="NCBI Taxonomy" id="2826379"/>
    <lineage>
        <taxon>Viruses</taxon>
        <taxon>Duplodnaviria</taxon>
        <taxon>Heunggongvirae</taxon>
        <taxon>Uroviricota</taxon>
        <taxon>Caudoviricetes</taxon>
    </lineage>
</organism>
<reference evidence="1" key="1">
    <citation type="journal article" date="2021" name="Proc. Natl. Acad. Sci. U.S.A.">
        <title>A Catalog of Tens of Thousands of Viruses from Human Metagenomes Reveals Hidden Associations with Chronic Diseases.</title>
        <authorList>
            <person name="Tisza M.J."/>
            <person name="Buck C.B."/>
        </authorList>
    </citation>
    <scope>NUCLEOTIDE SEQUENCE</scope>
    <source>
        <strain evidence="1">CtYh54</strain>
    </source>
</reference>
<evidence type="ECO:0000313" key="1">
    <source>
        <dbReference type="EMBL" id="DAD80489.1"/>
    </source>
</evidence>
<name>A0A8S5MDS5_9CAUD</name>
<accession>A0A8S5MDS5</accession>
<sequence>MNTVTEYFKKFMQESKKFEAQDPVALEIDKIRKLINPEEGSEFAISVVCTGEVGQSVSPVTGAYFSREITEDITGYLSIEKEDDGSWSWSTSAYGDLLDASDSGFGETLEECYDSLKNYADDLDDFVVDGLA</sequence>